<reference evidence="2" key="1">
    <citation type="submission" date="2021-02" db="EMBL/GenBank/DDBJ databases">
        <authorList>
            <person name="Nowell W R."/>
        </authorList>
    </citation>
    <scope>NUCLEOTIDE SEQUENCE</scope>
</reference>
<dbReference type="Proteomes" id="UP000677228">
    <property type="component" value="Unassembled WGS sequence"/>
</dbReference>
<dbReference type="Proteomes" id="UP000682733">
    <property type="component" value="Unassembled WGS sequence"/>
</dbReference>
<dbReference type="EMBL" id="CAJOBA010104258">
    <property type="protein sequence ID" value="CAF4531074.1"/>
    <property type="molecule type" value="Genomic_DNA"/>
</dbReference>
<dbReference type="Pfam" id="PF11838">
    <property type="entry name" value="ERAP1_C"/>
    <property type="match status" value="1"/>
</dbReference>
<gene>
    <name evidence="2" type="ORF">OVA965_LOCUS45503</name>
    <name evidence="3" type="ORF">TMI583_LOCUS49054</name>
</gene>
<comment type="caution">
    <text evidence="2">The sequence shown here is derived from an EMBL/GenBank/DDBJ whole genome shotgun (WGS) entry which is preliminary data.</text>
</comment>
<evidence type="ECO:0000313" key="2">
    <source>
        <dbReference type="EMBL" id="CAF1665933.1"/>
    </source>
</evidence>
<proteinExistence type="predicted"/>
<protein>
    <recommendedName>
        <fullName evidence="1">ERAP1-like C-terminal domain-containing protein</fullName>
    </recommendedName>
</protein>
<evidence type="ECO:0000313" key="3">
    <source>
        <dbReference type="EMBL" id="CAF4531074.1"/>
    </source>
</evidence>
<dbReference type="EMBL" id="CAJNOK010072261">
    <property type="protein sequence ID" value="CAF1665933.1"/>
    <property type="molecule type" value="Genomic_DNA"/>
</dbReference>
<feature type="non-terminal residue" evidence="2">
    <location>
        <position position="1"/>
    </location>
</feature>
<evidence type="ECO:0000259" key="1">
    <source>
        <dbReference type="Pfam" id="PF11838"/>
    </source>
</evidence>
<accession>A0A8S2GE94</accession>
<evidence type="ECO:0000313" key="4">
    <source>
        <dbReference type="Proteomes" id="UP000677228"/>
    </source>
</evidence>
<organism evidence="2 4">
    <name type="scientific">Didymodactylos carnosus</name>
    <dbReference type="NCBI Taxonomy" id="1234261"/>
    <lineage>
        <taxon>Eukaryota</taxon>
        <taxon>Metazoa</taxon>
        <taxon>Spiralia</taxon>
        <taxon>Gnathifera</taxon>
        <taxon>Rotifera</taxon>
        <taxon>Eurotatoria</taxon>
        <taxon>Bdelloidea</taxon>
        <taxon>Philodinida</taxon>
        <taxon>Philodinidae</taxon>
        <taxon>Didymodactylos</taxon>
    </lineage>
</organism>
<dbReference type="Gene3D" id="1.25.50.20">
    <property type="match status" value="1"/>
</dbReference>
<name>A0A8S2GE94_9BILA</name>
<sequence>YRPDLYDLYKKFIIDLLSQIYLKLEWDPRPNEGSQTPMLRSSILTQMALNGHQKTIDEAKIRFQQYLKISEDNNAINPINPNIRGVIYLVMAKDGNQQTYEQLKT</sequence>
<feature type="domain" description="ERAP1-like C-terminal" evidence="1">
    <location>
        <begin position="3"/>
        <end position="103"/>
    </location>
</feature>
<feature type="non-terminal residue" evidence="2">
    <location>
        <position position="105"/>
    </location>
</feature>
<dbReference type="AlphaFoldDB" id="A0A8S2GE94"/>
<dbReference type="InterPro" id="IPR024571">
    <property type="entry name" value="ERAP1-like_C_dom"/>
</dbReference>